<gene>
    <name evidence="2" type="ORF">KHQ06_27115</name>
</gene>
<keyword evidence="3" id="KW-1185">Reference proteome</keyword>
<dbReference type="Proteomes" id="UP000683310">
    <property type="component" value="Chromosome"/>
</dbReference>
<evidence type="ECO:0000313" key="2">
    <source>
        <dbReference type="EMBL" id="QVI19939.1"/>
    </source>
</evidence>
<evidence type="ECO:0000259" key="1">
    <source>
        <dbReference type="Pfam" id="PF00668"/>
    </source>
</evidence>
<dbReference type="GO" id="GO:0016746">
    <property type="term" value="F:acyltransferase activity"/>
    <property type="evidence" value="ECO:0007669"/>
    <property type="project" value="UniProtKB-KW"/>
</dbReference>
<keyword evidence="2" id="KW-0012">Acyltransferase</keyword>
<reference evidence="2 3" key="1">
    <citation type="submission" date="2021-04" db="EMBL/GenBank/DDBJ databases">
        <title>Nocardia tengchongensis.</title>
        <authorList>
            <person name="Zhuang k."/>
            <person name="Ran Y."/>
            <person name="Li W."/>
        </authorList>
    </citation>
    <scope>NUCLEOTIDE SEQUENCE [LARGE SCALE GENOMIC DNA]</scope>
    <source>
        <strain evidence="2 3">CFH S0057</strain>
    </source>
</reference>
<dbReference type="EMBL" id="CP074371">
    <property type="protein sequence ID" value="QVI19939.1"/>
    <property type="molecule type" value="Genomic_DNA"/>
</dbReference>
<accession>A0ABX8CIZ0</accession>
<name>A0ABX8CIZ0_9NOCA</name>
<dbReference type="InterPro" id="IPR023213">
    <property type="entry name" value="CAT-like_dom_sf"/>
</dbReference>
<feature type="domain" description="Condensation" evidence="1">
    <location>
        <begin position="76"/>
        <end position="355"/>
    </location>
</feature>
<keyword evidence="2" id="KW-0808">Transferase</keyword>
<evidence type="ECO:0000313" key="3">
    <source>
        <dbReference type="Proteomes" id="UP000683310"/>
    </source>
</evidence>
<dbReference type="InterPro" id="IPR001242">
    <property type="entry name" value="Condensation_dom"/>
</dbReference>
<dbReference type="Gene3D" id="3.30.559.30">
    <property type="entry name" value="Nonribosomal peptide synthetase, condensation domain"/>
    <property type="match status" value="1"/>
</dbReference>
<sequence>MVAFGFFDDWHPEPGRLTTWTASPASRAAVLRAPVHEVGPSYQQEAYLRAVHRNADAGVRASRLCMISFDITAAPEYPALTATVNAFLRRHDTFTSWFAPAADGRIERHVADPAAIEFTATDHGEVTDIEALRDLVQTGTPGAFDWDCFSFGVIARSGSFTFYAAVDHLHTDGVAQALSCVELLLLYGNELSGGTHPLPPVAGHIDYCARERAHNAQLTPASPEVRTWLDLLRHNDGDVPSFPLELGAAPGYGRGAQVTRPLFSEPDALRFEQVCRDHGGRFLGGLFAAIALAEFELSGHTHYLGFSPANTRVLPGESASVGWYTNLIPVALTVHAEDNFTTLVTVAHEATERAKDLAAVSVHRVLELVTPELGIRTEPGWAAPMVSYVDVRKMAGADMFDAIKGGMYGSRASAGEVYLWVNRFHDVTTLSLLFPDTAQAHASVERYVKTLLGIVTAVAADGDYAVRAPAAS</sequence>
<dbReference type="Gene3D" id="3.30.559.10">
    <property type="entry name" value="Chloramphenicol acetyltransferase-like domain"/>
    <property type="match status" value="1"/>
</dbReference>
<organism evidence="2 3">
    <name type="scientific">Nocardia tengchongensis</name>
    <dbReference type="NCBI Taxonomy" id="2055889"/>
    <lineage>
        <taxon>Bacteria</taxon>
        <taxon>Bacillati</taxon>
        <taxon>Actinomycetota</taxon>
        <taxon>Actinomycetes</taxon>
        <taxon>Mycobacteriales</taxon>
        <taxon>Nocardiaceae</taxon>
        <taxon>Nocardia</taxon>
    </lineage>
</organism>
<proteinExistence type="predicted"/>
<dbReference type="Pfam" id="PF00668">
    <property type="entry name" value="Condensation"/>
    <property type="match status" value="1"/>
</dbReference>
<dbReference type="SUPFAM" id="SSF52777">
    <property type="entry name" value="CoA-dependent acyltransferases"/>
    <property type="match status" value="2"/>
</dbReference>
<protein>
    <submittedName>
        <fullName evidence="2">Acyltransferase</fullName>
    </submittedName>
</protein>